<dbReference type="InterPro" id="IPR009846">
    <property type="entry name" value="SF3b5/RDS3-10"/>
</dbReference>
<reference evidence="2 3" key="1">
    <citation type="submission" date="2020-04" db="EMBL/GenBank/DDBJ databases">
        <title>Perkinsus olseni comparative genomics.</title>
        <authorList>
            <person name="Bogema D.R."/>
        </authorList>
    </citation>
    <scope>NUCLEOTIDE SEQUENCE [LARGE SCALE GENOMIC DNA]</scope>
    <source>
        <strain evidence="2">ATCC PRA-31</strain>
    </source>
</reference>
<evidence type="ECO:0000313" key="2">
    <source>
        <dbReference type="EMBL" id="KAF4668996.1"/>
    </source>
</evidence>
<dbReference type="GO" id="GO:0071011">
    <property type="term" value="C:precatalytic spliceosome"/>
    <property type="evidence" value="ECO:0007669"/>
    <property type="project" value="TreeGrafter"/>
</dbReference>
<feature type="region of interest" description="Disordered" evidence="1">
    <location>
        <begin position="1"/>
        <end position="24"/>
    </location>
</feature>
<protein>
    <submittedName>
        <fullName evidence="2">Splicing factor 3B subunit 5</fullName>
    </submittedName>
</protein>
<dbReference type="PANTHER" id="PTHR20978">
    <property type="entry name" value="SPLICING FACTOR 3B SUBUNIT 5"/>
    <property type="match status" value="1"/>
</dbReference>
<dbReference type="PANTHER" id="PTHR20978:SF0">
    <property type="entry name" value="SPLICING FACTOR 3B SUBUNIT 5"/>
    <property type="match status" value="1"/>
</dbReference>
<sequence length="577" mass="65805">MFGSTEASSSVSEEDPSSVLDSSEDDSLPLFQAVELDHLLWEWPWATSDVASQVWDTLSRKATVTEHYDLFLSHAWETNSLLKIAALAVRYNTERAVVLTWLVCWFLCRYCRLQVHLCVIMSCIILFSCLRLGRISSSCRVFFDRCCIPQDDPREKAKCIQAIPEYLACSKRFVSMWDESCQSRLWCMFELAIFVKGHGLDKVEIWTLRSIEFAAFFFTTSLAFWIGHDLLDDCVPTIVIDALFSILNTSYVIYYFHPICEGYWKGGIVNRVGKLKCSLQSDQDALLAHIRELHGSYRNFDKYVAPLAKALSGNLGGIPFALRLTIVSIIPSTLTAFITGRFATAVVVAVFPDVLVEVLHTAKTNREKNRAAKLLKKFDPQPHFEYDEEATKQNLRLKKSERLLHYMCFRCDRVRQCQAKGSFTTSKGVKTICPGCYNNLLSQAEVKSMAIRLASTQVEGREVIASRSILYSALCSSCCWDLDRMSQVYEGFNIHAQLDHLHMRYPGTGHAEMGRYEWATTIHRDTMASHVGHQSRLAYIAICENEPIVRVRYNCLMSMLHPITRPATKEEREKMES</sequence>
<feature type="compositionally biased region" description="Acidic residues" evidence="1">
    <location>
        <begin position="12"/>
        <end position="24"/>
    </location>
</feature>
<proteinExistence type="predicted"/>
<dbReference type="EMBL" id="JABANN010000149">
    <property type="protein sequence ID" value="KAF4668996.1"/>
    <property type="molecule type" value="Genomic_DNA"/>
</dbReference>
<dbReference type="Proteomes" id="UP000572268">
    <property type="component" value="Unassembled WGS sequence"/>
</dbReference>
<comment type="caution">
    <text evidence="2">The sequence shown here is derived from an EMBL/GenBank/DDBJ whole genome shotgun (WGS) entry which is preliminary data.</text>
</comment>
<dbReference type="AlphaFoldDB" id="A0A7J6MC84"/>
<dbReference type="GO" id="GO:0005686">
    <property type="term" value="C:U2 snRNP"/>
    <property type="evidence" value="ECO:0007669"/>
    <property type="project" value="TreeGrafter"/>
</dbReference>
<accession>A0A7J6MC84</accession>
<gene>
    <name evidence="2" type="primary">SF3B5</name>
    <name evidence="2" type="ORF">FOL46_001679</name>
</gene>
<dbReference type="GO" id="GO:0000398">
    <property type="term" value="P:mRNA splicing, via spliceosome"/>
    <property type="evidence" value="ECO:0007669"/>
    <property type="project" value="TreeGrafter"/>
</dbReference>
<organism evidence="2 3">
    <name type="scientific">Perkinsus olseni</name>
    <name type="common">Perkinsus atlanticus</name>
    <dbReference type="NCBI Taxonomy" id="32597"/>
    <lineage>
        <taxon>Eukaryota</taxon>
        <taxon>Sar</taxon>
        <taxon>Alveolata</taxon>
        <taxon>Perkinsozoa</taxon>
        <taxon>Perkinsea</taxon>
        <taxon>Perkinsida</taxon>
        <taxon>Perkinsidae</taxon>
        <taxon>Perkinsus</taxon>
    </lineage>
</organism>
<dbReference type="Pfam" id="PF07189">
    <property type="entry name" value="SF3b10"/>
    <property type="match status" value="1"/>
</dbReference>
<name>A0A7J6MC84_PEROL</name>
<evidence type="ECO:0000313" key="3">
    <source>
        <dbReference type="Proteomes" id="UP000572268"/>
    </source>
</evidence>
<evidence type="ECO:0000256" key="1">
    <source>
        <dbReference type="SAM" id="MobiDB-lite"/>
    </source>
</evidence>